<evidence type="ECO:0000256" key="8">
    <source>
        <dbReference type="ARBA" id="ARBA00023040"/>
    </source>
</evidence>
<dbReference type="PROSITE" id="PS00237">
    <property type="entry name" value="G_PROTEIN_RECEP_F1_1"/>
    <property type="match status" value="1"/>
</dbReference>
<dbReference type="PANTHER" id="PTHR24372">
    <property type="entry name" value="GLYCOPROTEIN HORMONE RECEPTOR"/>
    <property type="match status" value="1"/>
</dbReference>
<keyword evidence="9 17" id="KW-0472">Membrane</keyword>
<dbReference type="InterPro" id="IPR000276">
    <property type="entry name" value="GPCR_Rhodpsn"/>
</dbReference>
<feature type="transmembrane region" description="Helical" evidence="17">
    <location>
        <begin position="647"/>
        <end position="670"/>
    </location>
</feature>
<keyword evidence="3" id="KW-1003">Cell membrane</keyword>
<dbReference type="Gene3D" id="3.80.10.10">
    <property type="entry name" value="Ribonuclease Inhibitor"/>
    <property type="match status" value="2"/>
</dbReference>
<feature type="transmembrane region" description="Helical" evidence="17">
    <location>
        <begin position="7"/>
        <end position="29"/>
    </location>
</feature>
<evidence type="ECO:0000313" key="20">
    <source>
        <dbReference type="Proteomes" id="UP000007819"/>
    </source>
</evidence>
<evidence type="ECO:0000256" key="10">
    <source>
        <dbReference type="ARBA" id="ARBA00023157"/>
    </source>
</evidence>
<comment type="caution">
    <text evidence="14">Lacks conserved residue(s) required for the propagation of feature annotation.</text>
</comment>
<feature type="transmembrane region" description="Helical" evidence="17">
    <location>
        <begin position="682"/>
        <end position="702"/>
    </location>
</feature>
<dbReference type="PRINTS" id="PR00237">
    <property type="entry name" value="GPCRRHODOPSN"/>
</dbReference>
<organism evidence="19 20">
    <name type="scientific">Acyrthosiphon pisum</name>
    <name type="common">Pea aphid</name>
    <dbReference type="NCBI Taxonomy" id="7029"/>
    <lineage>
        <taxon>Eukaryota</taxon>
        <taxon>Metazoa</taxon>
        <taxon>Ecdysozoa</taxon>
        <taxon>Arthropoda</taxon>
        <taxon>Hexapoda</taxon>
        <taxon>Insecta</taxon>
        <taxon>Pterygota</taxon>
        <taxon>Neoptera</taxon>
        <taxon>Paraneoptera</taxon>
        <taxon>Hemiptera</taxon>
        <taxon>Sternorrhyncha</taxon>
        <taxon>Aphidomorpha</taxon>
        <taxon>Aphidoidea</taxon>
        <taxon>Aphididae</taxon>
        <taxon>Macrosiphini</taxon>
        <taxon>Acyrthosiphon</taxon>
    </lineage>
</organism>
<evidence type="ECO:0000313" key="19">
    <source>
        <dbReference type="EnsemblMetazoa" id="XP_008185408.2"/>
    </source>
</evidence>
<dbReference type="InterPro" id="IPR003591">
    <property type="entry name" value="Leu-rich_rpt_typical-subtyp"/>
</dbReference>
<evidence type="ECO:0000256" key="17">
    <source>
        <dbReference type="SAM" id="Phobius"/>
    </source>
</evidence>
<dbReference type="SUPFAM" id="SSF57424">
    <property type="entry name" value="LDL receptor-like module"/>
    <property type="match status" value="1"/>
</dbReference>
<dbReference type="PROSITE" id="PS50262">
    <property type="entry name" value="G_PROTEIN_RECEP_F1_2"/>
    <property type="match status" value="1"/>
</dbReference>
<dbReference type="Pfam" id="PF13855">
    <property type="entry name" value="LRR_8"/>
    <property type="match status" value="2"/>
</dbReference>
<dbReference type="GO" id="GO:0007189">
    <property type="term" value="P:adenylate cyclase-activating G protein-coupled receptor signaling pathway"/>
    <property type="evidence" value="ECO:0007669"/>
    <property type="project" value="TreeGrafter"/>
</dbReference>
<keyword evidence="20" id="KW-1185">Reference proteome</keyword>
<evidence type="ECO:0000256" key="4">
    <source>
        <dbReference type="ARBA" id="ARBA00022614"/>
    </source>
</evidence>
<dbReference type="Gene3D" id="4.10.400.10">
    <property type="entry name" value="Low-density Lipoprotein Receptor"/>
    <property type="match status" value="1"/>
</dbReference>
<evidence type="ECO:0000259" key="18">
    <source>
        <dbReference type="PROSITE" id="PS50262"/>
    </source>
</evidence>
<keyword evidence="4" id="KW-0433">Leucine-rich repeat</keyword>
<keyword evidence="10" id="KW-1015">Disulfide bond</keyword>
<dbReference type="GO" id="GO:0009755">
    <property type="term" value="P:hormone-mediated signaling pathway"/>
    <property type="evidence" value="ECO:0007669"/>
    <property type="project" value="TreeGrafter"/>
</dbReference>
<feature type="domain" description="G-protein coupled receptors family 1 profile" evidence="18">
    <location>
        <begin position="445"/>
        <end position="702"/>
    </location>
</feature>
<evidence type="ECO:0000256" key="2">
    <source>
        <dbReference type="ARBA" id="ARBA00010663"/>
    </source>
</evidence>
<dbReference type="Pfam" id="PF00001">
    <property type="entry name" value="7tm_1"/>
    <property type="match status" value="1"/>
</dbReference>
<protein>
    <recommendedName>
        <fullName evidence="18">G-protein coupled receptors family 1 profile domain-containing protein</fullName>
    </recommendedName>
</protein>
<dbReference type="OrthoDB" id="6022531at2759"/>
<reference evidence="20" key="1">
    <citation type="submission" date="2010-06" db="EMBL/GenBank/DDBJ databases">
        <authorList>
            <person name="Jiang H."/>
            <person name="Abraham K."/>
            <person name="Ali S."/>
            <person name="Alsbrooks S.L."/>
            <person name="Anim B.N."/>
            <person name="Anosike U.S."/>
            <person name="Attaway T."/>
            <person name="Bandaranaike D.P."/>
            <person name="Battles P.K."/>
            <person name="Bell S.N."/>
            <person name="Bell A.V."/>
            <person name="Beltran B."/>
            <person name="Bickham C."/>
            <person name="Bustamante Y."/>
            <person name="Caleb T."/>
            <person name="Canada A."/>
            <person name="Cardenas V."/>
            <person name="Carter K."/>
            <person name="Chacko J."/>
            <person name="Chandrabose M.N."/>
            <person name="Chavez D."/>
            <person name="Chavez A."/>
            <person name="Chen L."/>
            <person name="Chu H.-S."/>
            <person name="Claassen K.J."/>
            <person name="Cockrell R."/>
            <person name="Collins M."/>
            <person name="Cooper J.A."/>
            <person name="Cree A."/>
            <person name="Curry S.M."/>
            <person name="Da Y."/>
            <person name="Dao M.D."/>
            <person name="Das B."/>
            <person name="Davila M.-L."/>
            <person name="Davy-Carroll L."/>
            <person name="Denson S."/>
            <person name="Dinh H."/>
            <person name="Ebong V.E."/>
            <person name="Edwards J.R."/>
            <person name="Egan A."/>
            <person name="El-Daye J."/>
            <person name="Escobedo L."/>
            <person name="Fernandez S."/>
            <person name="Fernando P.R."/>
            <person name="Flagg N."/>
            <person name="Forbes L.D."/>
            <person name="Fowler R.G."/>
            <person name="Fu Q."/>
            <person name="Gabisi R.A."/>
            <person name="Ganer J."/>
            <person name="Garbino Pronczuk A."/>
            <person name="Garcia R.M."/>
            <person name="Garner T."/>
            <person name="Garrett T.E."/>
            <person name="Gonzalez D.A."/>
            <person name="Hamid H."/>
            <person name="Hawkins E.S."/>
            <person name="Hirani K."/>
            <person name="Hogues M.E."/>
            <person name="Hollins B."/>
            <person name="Hsiao C.-H."/>
            <person name="Jabil R."/>
            <person name="James M.L."/>
            <person name="Jhangiani S.N."/>
            <person name="Johnson B."/>
            <person name="Johnson Q."/>
            <person name="Joshi V."/>
            <person name="Kalu J.B."/>
            <person name="Kam C."/>
            <person name="Kashfia A."/>
            <person name="Keebler J."/>
            <person name="Kisamo H."/>
            <person name="Kovar C.L."/>
            <person name="Lago L.A."/>
            <person name="Lai C.-Y."/>
            <person name="Laidlaw J."/>
            <person name="Lara F."/>
            <person name="Le T.-K."/>
            <person name="Lee S.L."/>
            <person name="Legall F.H."/>
            <person name="Lemon S.J."/>
            <person name="Lewis L.R."/>
            <person name="Li B."/>
            <person name="Liu Y."/>
            <person name="Liu Y.-S."/>
            <person name="Lopez J."/>
            <person name="Lozado R.J."/>
            <person name="Lu J."/>
            <person name="Madu R.C."/>
            <person name="Maheshwari M."/>
            <person name="Maheshwari R."/>
            <person name="Malloy K."/>
            <person name="Martinez E."/>
            <person name="Mathew T."/>
            <person name="Mercado I.C."/>
            <person name="Mercado C."/>
            <person name="Meyer B."/>
            <person name="Montgomery K."/>
            <person name="Morgan M.B."/>
            <person name="Munidasa M."/>
            <person name="Nazareth L.V."/>
            <person name="Nelson J."/>
            <person name="Ng B.M."/>
            <person name="Nguyen N.B."/>
            <person name="Nguyen P.Q."/>
            <person name="Nguyen T."/>
            <person name="Obregon M."/>
            <person name="Okwuonu G.O."/>
            <person name="Onwere C.G."/>
            <person name="Orozco G."/>
            <person name="Parra A."/>
            <person name="Patel S."/>
            <person name="Patil S."/>
            <person name="Perez A."/>
            <person name="Perez Y."/>
            <person name="Pham C."/>
            <person name="Primus E.L."/>
            <person name="Pu L.-L."/>
            <person name="Puazo M."/>
            <person name="Qin X."/>
            <person name="Quiroz J.B."/>
            <person name="Reese J."/>
            <person name="Richards S."/>
            <person name="Rives C.M."/>
            <person name="Robberts R."/>
            <person name="Ruiz S.J."/>
            <person name="Ruiz M.J."/>
            <person name="Santibanez J."/>
            <person name="Schneider B.W."/>
            <person name="Sisson I."/>
            <person name="Smith M."/>
            <person name="Sodergren E."/>
            <person name="Song X.-Z."/>
            <person name="Song B.B."/>
            <person name="Summersgill H."/>
            <person name="Thelus R."/>
            <person name="Thornton R.D."/>
            <person name="Trejos Z.Y."/>
            <person name="Usmani K."/>
            <person name="Vattathil S."/>
            <person name="Villasana D."/>
            <person name="Walker D.L."/>
            <person name="Wang S."/>
            <person name="Wang K."/>
            <person name="White C.S."/>
            <person name="Williams A.C."/>
            <person name="Williamson J."/>
            <person name="Wilson K."/>
            <person name="Woghiren I.O."/>
            <person name="Woodworth J.R."/>
            <person name="Worley K.C."/>
            <person name="Wright R.A."/>
            <person name="Wu W."/>
            <person name="Young L."/>
            <person name="Zhang L."/>
            <person name="Zhang J."/>
            <person name="Zhu Y."/>
            <person name="Muzny D.M."/>
            <person name="Weinstock G."/>
            <person name="Gibbs R.A."/>
        </authorList>
    </citation>
    <scope>NUCLEOTIDE SEQUENCE [LARGE SCALE GENOMIC DNA]</scope>
    <source>
        <strain evidence="20">LSR1</strain>
    </source>
</reference>
<dbReference type="GO" id="GO:0005886">
    <property type="term" value="C:plasma membrane"/>
    <property type="evidence" value="ECO:0007669"/>
    <property type="project" value="UniProtKB-SubCell"/>
</dbReference>
<dbReference type="KEGG" id="api:103310077"/>
<dbReference type="PROSITE" id="PS01209">
    <property type="entry name" value="LDLRA_1"/>
    <property type="match status" value="1"/>
</dbReference>
<dbReference type="SMART" id="SM00369">
    <property type="entry name" value="LRR_TYP"/>
    <property type="match status" value="6"/>
</dbReference>
<feature type="region of interest" description="Disordered" evidence="16">
    <location>
        <begin position="752"/>
        <end position="776"/>
    </location>
</feature>
<name>A0A8R2B7R3_ACYPI</name>
<dbReference type="GeneID" id="103310077"/>
<evidence type="ECO:0000256" key="14">
    <source>
        <dbReference type="PROSITE-ProRule" id="PRU00124"/>
    </source>
</evidence>
<keyword evidence="5 15" id="KW-0812">Transmembrane</keyword>
<feature type="compositionally biased region" description="Basic and acidic residues" evidence="16">
    <location>
        <begin position="92"/>
        <end position="106"/>
    </location>
</feature>
<dbReference type="Gene3D" id="1.20.1070.10">
    <property type="entry name" value="Rhodopsin 7-helix transmembrane proteins"/>
    <property type="match status" value="1"/>
</dbReference>
<evidence type="ECO:0000256" key="1">
    <source>
        <dbReference type="ARBA" id="ARBA00004651"/>
    </source>
</evidence>
<proteinExistence type="inferred from homology"/>
<dbReference type="InterPro" id="IPR036055">
    <property type="entry name" value="LDL_receptor-like_sf"/>
</dbReference>
<evidence type="ECO:0000256" key="13">
    <source>
        <dbReference type="ARBA" id="ARBA00023224"/>
    </source>
</evidence>
<dbReference type="EnsemblMetazoa" id="XM_008187186.3">
    <property type="protein sequence ID" value="XP_008185408.2"/>
    <property type="gene ID" value="LOC103310077"/>
</dbReference>
<dbReference type="PRINTS" id="PR01739">
    <property type="entry name" value="RELAXINR"/>
</dbReference>
<feature type="transmembrane region" description="Helical" evidence="17">
    <location>
        <begin position="433"/>
        <end position="452"/>
    </location>
</feature>
<dbReference type="InterPro" id="IPR001611">
    <property type="entry name" value="Leu-rich_rpt"/>
</dbReference>
<comment type="similarity">
    <text evidence="2 15">Belongs to the G-protein coupled receptor 1 family.</text>
</comment>
<keyword evidence="12" id="KW-0325">Glycoprotein</keyword>
<feature type="compositionally biased region" description="Basic and acidic residues" evidence="16">
    <location>
        <begin position="752"/>
        <end position="761"/>
    </location>
</feature>
<feature type="transmembrane region" description="Helical" evidence="17">
    <location>
        <begin position="602"/>
        <end position="626"/>
    </location>
</feature>
<keyword evidence="7 17" id="KW-1133">Transmembrane helix</keyword>
<evidence type="ECO:0000256" key="11">
    <source>
        <dbReference type="ARBA" id="ARBA00023170"/>
    </source>
</evidence>
<dbReference type="InterPro" id="IPR002172">
    <property type="entry name" value="LDrepeatLR_classA_rpt"/>
</dbReference>
<dbReference type="InterPro" id="IPR023415">
    <property type="entry name" value="LDLR_class-A_CS"/>
</dbReference>
<reference evidence="19" key="2">
    <citation type="submission" date="2022-06" db="UniProtKB">
        <authorList>
            <consortium name="EnsemblMetazoa"/>
        </authorList>
    </citation>
    <scope>IDENTIFICATION</scope>
</reference>
<dbReference type="Proteomes" id="UP000007819">
    <property type="component" value="Chromosome X"/>
</dbReference>
<dbReference type="PROSITE" id="PS50068">
    <property type="entry name" value="LDLRA_2"/>
    <property type="match status" value="1"/>
</dbReference>
<evidence type="ECO:0000256" key="12">
    <source>
        <dbReference type="ARBA" id="ARBA00023180"/>
    </source>
</evidence>
<dbReference type="SUPFAM" id="SSF81321">
    <property type="entry name" value="Family A G protein-coupled receptor-like"/>
    <property type="match status" value="1"/>
</dbReference>
<dbReference type="InterPro" id="IPR032675">
    <property type="entry name" value="LRR_dom_sf"/>
</dbReference>
<accession>A0A8R2B7R3</accession>
<evidence type="ECO:0000256" key="16">
    <source>
        <dbReference type="SAM" id="MobiDB-lite"/>
    </source>
</evidence>
<feature type="transmembrane region" description="Helical" evidence="17">
    <location>
        <begin position="464"/>
        <end position="486"/>
    </location>
</feature>
<keyword evidence="13 15" id="KW-0807">Transducer</keyword>
<keyword evidence="6" id="KW-0677">Repeat</keyword>
<dbReference type="PANTHER" id="PTHR24372:SF80">
    <property type="entry name" value="FI21465P1-RELATED"/>
    <property type="match status" value="1"/>
</dbReference>
<dbReference type="CDD" id="cd00112">
    <property type="entry name" value="LDLa"/>
    <property type="match status" value="1"/>
</dbReference>
<dbReference type="InterPro" id="IPR017452">
    <property type="entry name" value="GPCR_Rhodpsn_7TM"/>
</dbReference>
<feature type="region of interest" description="Disordered" evidence="16">
    <location>
        <begin position="87"/>
        <end position="106"/>
    </location>
</feature>
<evidence type="ECO:0000256" key="9">
    <source>
        <dbReference type="ARBA" id="ARBA00023136"/>
    </source>
</evidence>
<dbReference type="SUPFAM" id="SSF52058">
    <property type="entry name" value="L domain-like"/>
    <property type="match status" value="1"/>
</dbReference>
<comment type="subcellular location">
    <subcellularLocation>
        <location evidence="1">Cell membrane</location>
        <topology evidence="1">Multi-pass membrane protein</topology>
    </subcellularLocation>
</comment>
<dbReference type="GO" id="GO:0008528">
    <property type="term" value="F:G protein-coupled peptide receptor activity"/>
    <property type="evidence" value="ECO:0007669"/>
    <property type="project" value="TreeGrafter"/>
</dbReference>
<dbReference type="InterPro" id="IPR008112">
    <property type="entry name" value="Relaxin_rcpt"/>
</dbReference>
<evidence type="ECO:0000256" key="15">
    <source>
        <dbReference type="RuleBase" id="RU000688"/>
    </source>
</evidence>
<dbReference type="PROSITE" id="PS51450">
    <property type="entry name" value="LRR"/>
    <property type="match status" value="1"/>
</dbReference>
<evidence type="ECO:0000256" key="7">
    <source>
        <dbReference type="ARBA" id="ARBA00022989"/>
    </source>
</evidence>
<feature type="transmembrane region" description="Helical" evidence="17">
    <location>
        <begin position="554"/>
        <end position="576"/>
    </location>
</feature>
<feature type="transmembrane region" description="Helical" evidence="17">
    <location>
        <begin position="506"/>
        <end position="533"/>
    </location>
</feature>
<evidence type="ECO:0000256" key="3">
    <source>
        <dbReference type="ARBA" id="ARBA00022475"/>
    </source>
</evidence>
<sequence length="776" mass="89540">MPATRSAIISTFIISCLFSLALITLYLNYGSSDCHEGSFLCIQSDVCIANKYKCNNFSDCLHGEDENYLICTDFSGSLQHYHKVIFTEDPEPDPKPETVPELEPKRNDSDIEDIELPCALNNYPARCDCLIGTWLRCNSVGLTKVPRNISSNLKRIAMRSNNIVLSNDSFDEYNLLVMIHLEDNKLTVIPPFVFKHQNKLRYLFLLRNELNVLEKDALYGLDNIRTLFLDNNHLVLLNLNSWKHMVKVKWIYLSNNLLTFKNECFPHLMDLEMLHLQWNRIETINEFMFADLPNLSVLNLSNNVITVVHKNAFQNLLNLSDLNIADNRITTITQEMLHPLKILDKLVLRNNPITRINNVIFTEMKSLSSLDMNGINKENIEMSLFDNLTTLEFLYLKEFHYCVLYAPHVDFCLPNTDGLSSSLNLLPNSTFRWFLWMVTVLTLIFNALVLYGRMFSTFRDENKAINFVIRNLAVADLFMVIYLTVIGYHDQIYRNEYYLYAHKWESSILCTIVGIMAVISSEVSMLMLVFLSLERFLLIAVPFSGYQVLKLKTAVYCMISIWVVGISISIAPLILWKHSSKFYGSNGLCYPLYIEDPFVGGWQYSAFMFLRITSNNLLLMSVLYALMFISVKKTRRAAHISAGDFDFAVRFFFIVLANILCWLPIIILKFAALRKYHVSSKMYVWLIIFVVPINALANPLLYTFTTPKFITAVTSKNIFKMTHRNSSSVVEMSQSSHPISLYGRKYVKKNRKEALEEKRNENNTTQENSLETTNGE</sequence>
<keyword evidence="8 15" id="KW-0297">G-protein coupled receptor</keyword>
<dbReference type="PROSITE" id="PS51257">
    <property type="entry name" value="PROKAR_LIPOPROTEIN"/>
    <property type="match status" value="1"/>
</dbReference>
<evidence type="ECO:0000256" key="5">
    <source>
        <dbReference type="ARBA" id="ARBA00022692"/>
    </source>
</evidence>
<keyword evidence="11 15" id="KW-0675">Receptor</keyword>
<feature type="compositionally biased region" description="Polar residues" evidence="16">
    <location>
        <begin position="762"/>
        <end position="776"/>
    </location>
</feature>
<evidence type="ECO:0000256" key="6">
    <source>
        <dbReference type="ARBA" id="ARBA00022737"/>
    </source>
</evidence>
<dbReference type="RefSeq" id="XP_008185408.2">
    <property type="nucleotide sequence ID" value="XM_008187186.3"/>
</dbReference>
<dbReference type="AlphaFoldDB" id="A0A8R2B7R3"/>